<dbReference type="InterPro" id="IPR000184">
    <property type="entry name" value="Bac_surfAg_D15"/>
</dbReference>
<evidence type="ECO:0000313" key="8">
    <source>
        <dbReference type="EMBL" id="CAK9439173.1"/>
    </source>
</evidence>
<evidence type="ECO:0000256" key="3">
    <source>
        <dbReference type="ARBA" id="ARBA00022452"/>
    </source>
</evidence>
<dbReference type="PANTHER" id="PTHR12815:SF18">
    <property type="entry name" value="SORTING AND ASSEMBLY MACHINERY COMPONENT 50 HOMOLOG"/>
    <property type="match status" value="1"/>
</dbReference>
<dbReference type="GeneID" id="92208593"/>
<feature type="domain" description="Bacterial surface antigen (D15)" evidence="7">
    <location>
        <begin position="190"/>
        <end position="512"/>
    </location>
</feature>
<dbReference type="Pfam" id="PF01103">
    <property type="entry name" value="Omp85"/>
    <property type="match status" value="1"/>
</dbReference>
<evidence type="ECO:0000259" key="7">
    <source>
        <dbReference type="Pfam" id="PF01103"/>
    </source>
</evidence>
<evidence type="ECO:0000256" key="1">
    <source>
        <dbReference type="ARBA" id="ARBA00004374"/>
    </source>
</evidence>
<feature type="region of interest" description="Disordered" evidence="6">
    <location>
        <begin position="1"/>
        <end position="22"/>
    </location>
</feature>
<dbReference type="RefSeq" id="XP_066830335.1">
    <property type="nucleotide sequence ID" value="XM_066973502.1"/>
</dbReference>
<keyword evidence="9" id="KW-1185">Reference proteome</keyword>
<proteinExistence type="inferred from homology"/>
<evidence type="ECO:0000256" key="5">
    <source>
        <dbReference type="ARBA" id="ARBA00023136"/>
    </source>
</evidence>
<keyword evidence="5" id="KW-0472">Membrane</keyword>
<keyword evidence="4" id="KW-0812">Transmembrane</keyword>
<dbReference type="InterPro" id="IPR039910">
    <property type="entry name" value="D15-like"/>
</dbReference>
<reference evidence="8 9" key="1">
    <citation type="submission" date="2024-03" db="EMBL/GenBank/DDBJ databases">
        <authorList>
            <person name="Brejova B."/>
        </authorList>
    </citation>
    <scope>NUCLEOTIDE SEQUENCE [LARGE SCALE GENOMIC DNA]</scope>
    <source>
        <strain evidence="8 9">CBS 14171</strain>
    </source>
</reference>
<comment type="subcellular location">
    <subcellularLocation>
        <location evidence="1">Mitochondrion outer membrane</location>
        <topology evidence="1">Multi-pass membrane protein</topology>
    </subcellularLocation>
</comment>
<dbReference type="EMBL" id="OZ022408">
    <property type="protein sequence ID" value="CAK9439173.1"/>
    <property type="molecule type" value="Genomic_DNA"/>
</dbReference>
<dbReference type="Gene3D" id="2.40.160.50">
    <property type="entry name" value="membrane protein fhac: a member of the omp85/tpsb transporter family"/>
    <property type="match status" value="1"/>
</dbReference>
<protein>
    <recommendedName>
        <fullName evidence="7">Bacterial surface antigen (D15) domain-containing protein</fullName>
    </recommendedName>
</protein>
<dbReference type="PANTHER" id="PTHR12815">
    <property type="entry name" value="SORTING AND ASSEMBLY MACHINERY SAMM50 PROTEIN FAMILY MEMBER"/>
    <property type="match status" value="1"/>
</dbReference>
<name>A0ABP0ZLZ6_9ASCO</name>
<evidence type="ECO:0000256" key="6">
    <source>
        <dbReference type="SAM" id="MobiDB-lite"/>
    </source>
</evidence>
<accession>A0ABP0ZLZ6</accession>
<sequence>MSIVSQDEEFMESISRPNPSFNTSLTDAEKQLSELQSRKQTQLVEQNQQYLEQLFMENATQPIKIRNVQLTNAQHFRDSFIEAQFRPLLSGHVLSLENYLSRVDDVSKNFQKMSVVDQILCNTHQVNAPSTRSMDFAGLRKPMAAATVTGGAINIVPVFNIIPVKRFFAKTGTNIGNGEGDGFIQFQLRNIFGGGENLVFDAVTGTKTSSSYLVNYNQPVLNNANYIWETAISINSRKFDWIQSNVMSKSFTNKLYTQFHDSKWNCEVVVENSVRNLSNYASKSYEVMQQGGQSIKSSIGYNVHYDTRDNKHLPFAGRFFQFGVEYNGLFPKWNRFPYVKTASQVQQAWSLPLLNSHLLTSCKFGLLYPLTSQNSSRTQSSSILDRFFIGGPNDVRSFSLNGLGPRDQNSFVGGDLFLNGGVSLFTNIPRYADSNFKIHNFLNWGKIVTLDRQVGLAENFKKLSQSHCLSYGFGILYNHPMARFELNFVLPLIANEGDSIRKGIQYGIGVSFL</sequence>
<gene>
    <name evidence="8" type="ORF">LODBEIA_P33970</name>
</gene>
<dbReference type="Proteomes" id="UP001497383">
    <property type="component" value="Chromosome 4"/>
</dbReference>
<evidence type="ECO:0000313" key="9">
    <source>
        <dbReference type="Proteomes" id="UP001497383"/>
    </source>
</evidence>
<evidence type="ECO:0000256" key="2">
    <source>
        <dbReference type="ARBA" id="ARBA00010913"/>
    </source>
</evidence>
<feature type="compositionally biased region" description="Acidic residues" evidence="6">
    <location>
        <begin position="1"/>
        <end position="11"/>
    </location>
</feature>
<organism evidence="8 9">
    <name type="scientific">Lodderomyces beijingensis</name>
    <dbReference type="NCBI Taxonomy" id="1775926"/>
    <lineage>
        <taxon>Eukaryota</taxon>
        <taxon>Fungi</taxon>
        <taxon>Dikarya</taxon>
        <taxon>Ascomycota</taxon>
        <taxon>Saccharomycotina</taxon>
        <taxon>Pichiomycetes</taxon>
        <taxon>Debaryomycetaceae</taxon>
        <taxon>Candida/Lodderomyces clade</taxon>
        <taxon>Lodderomyces</taxon>
    </lineage>
</organism>
<keyword evidence="3" id="KW-1134">Transmembrane beta strand</keyword>
<evidence type="ECO:0000256" key="4">
    <source>
        <dbReference type="ARBA" id="ARBA00022692"/>
    </source>
</evidence>
<comment type="similarity">
    <text evidence="2">Belongs to the SAM50/omp85 family.</text>
</comment>